<dbReference type="Proteomes" id="UP000504604">
    <property type="component" value="Linkage group LG3"/>
</dbReference>
<accession>A0A6I9SYN8</accession>
<keyword evidence="3" id="KW-0809">Transit peptide</keyword>
<sequence>MITNMAIRNIITRRSFRSMPKSSSIAIYLPQFPNPNSRAFSEIPACHHRGLVSLSALFRRYGFPPTEFPDFLKKNEFLGNSSPSEIEKSFKILLSLKPSQDFLVSIVSGCPRVLQLDFLEKWRLGVKQLGVYNITSAAIRNVLDISMRFEVSPNDVYRRVECLKGLGISEEIISKVLEAVPMVVMWKEDEIRATVDFFMGVGIQRREIDRVFGLFPEVLAFGVDNRLKPLVDEFEDLGFSLSEIRREVLRDPKVLGLENGELSQCLEMLRSLKCRVVIKQNIFLDGEFRAAYKVKLRVDCLRKHGLTYRDAFTVVWKEPRVILYEIEDIQKKIEFLVHQMKFDVQCLVEVPEYLGVNFDKQIIPRFNVIQYLQSNDGLGDEVGLRNLVKLSRLRFYNMYVKPYPECEKIYGRFAGDVAIRTRHPVGMWKLFKPQQHPQSGEDIKNIKSYMESLP</sequence>
<reference evidence="5" key="1">
    <citation type="submission" date="2025-08" db="UniProtKB">
        <authorList>
            <consortium name="RefSeq"/>
        </authorList>
    </citation>
    <scope>IDENTIFICATION</scope>
</reference>
<evidence type="ECO:0000256" key="3">
    <source>
        <dbReference type="ARBA" id="ARBA00022946"/>
    </source>
</evidence>
<keyword evidence="4" id="KW-1185">Reference proteome</keyword>
<dbReference type="PANTHER" id="PTHR13068:SF23">
    <property type="entry name" value="TRANSCRIPTION TERMINATION FACTOR MTERF15, MITOCHONDRIAL"/>
    <property type="match status" value="1"/>
</dbReference>
<dbReference type="SMART" id="SM00733">
    <property type="entry name" value="Mterf"/>
    <property type="match status" value="6"/>
</dbReference>
<dbReference type="RefSeq" id="XP_011072877.1">
    <property type="nucleotide sequence ID" value="XM_011074575.2"/>
</dbReference>
<keyword evidence="2" id="KW-0806">Transcription termination</keyword>
<dbReference type="OrthoDB" id="637682at2759"/>
<proteinExistence type="inferred from homology"/>
<dbReference type="AlphaFoldDB" id="A0A6I9SYN8"/>
<dbReference type="GO" id="GO:0003676">
    <property type="term" value="F:nucleic acid binding"/>
    <property type="evidence" value="ECO:0007669"/>
    <property type="project" value="InterPro"/>
</dbReference>
<protein>
    <submittedName>
        <fullName evidence="5">Transcription termination factor MTERF15, mitochondrial</fullName>
    </submittedName>
</protein>
<comment type="similarity">
    <text evidence="1">Belongs to the mTERF family.</text>
</comment>
<dbReference type="FunCoup" id="A0A6I9SYN8">
    <property type="interactions" value="1264"/>
</dbReference>
<organism evidence="4 5">
    <name type="scientific">Sesamum indicum</name>
    <name type="common">Oriental sesame</name>
    <name type="synonym">Sesamum orientale</name>
    <dbReference type="NCBI Taxonomy" id="4182"/>
    <lineage>
        <taxon>Eukaryota</taxon>
        <taxon>Viridiplantae</taxon>
        <taxon>Streptophyta</taxon>
        <taxon>Embryophyta</taxon>
        <taxon>Tracheophyta</taxon>
        <taxon>Spermatophyta</taxon>
        <taxon>Magnoliopsida</taxon>
        <taxon>eudicotyledons</taxon>
        <taxon>Gunneridae</taxon>
        <taxon>Pentapetalae</taxon>
        <taxon>asterids</taxon>
        <taxon>lamiids</taxon>
        <taxon>Lamiales</taxon>
        <taxon>Pedaliaceae</taxon>
        <taxon>Sesamum</taxon>
    </lineage>
</organism>
<keyword evidence="2" id="KW-0805">Transcription regulation</keyword>
<gene>
    <name evidence="5" type="primary">LOC105157992</name>
</gene>
<evidence type="ECO:0000313" key="5">
    <source>
        <dbReference type="RefSeq" id="XP_011072877.1"/>
    </source>
</evidence>
<dbReference type="GO" id="GO:0006353">
    <property type="term" value="P:DNA-templated transcription termination"/>
    <property type="evidence" value="ECO:0007669"/>
    <property type="project" value="UniProtKB-KW"/>
</dbReference>
<dbReference type="InterPro" id="IPR003690">
    <property type="entry name" value="MTERF"/>
</dbReference>
<dbReference type="InParanoid" id="A0A6I9SYN8"/>
<keyword evidence="2" id="KW-0804">Transcription</keyword>
<dbReference type="PANTHER" id="PTHR13068">
    <property type="entry name" value="CGI-12 PROTEIN-RELATED"/>
    <property type="match status" value="1"/>
</dbReference>
<dbReference type="Pfam" id="PF02536">
    <property type="entry name" value="mTERF"/>
    <property type="match status" value="2"/>
</dbReference>
<dbReference type="GeneID" id="105157992"/>
<evidence type="ECO:0000313" key="4">
    <source>
        <dbReference type="Proteomes" id="UP000504604"/>
    </source>
</evidence>
<name>A0A6I9SYN8_SESIN</name>
<dbReference type="Gene3D" id="1.25.70.10">
    <property type="entry name" value="Transcription termination factor 3, mitochondrial"/>
    <property type="match status" value="1"/>
</dbReference>
<evidence type="ECO:0000256" key="2">
    <source>
        <dbReference type="ARBA" id="ARBA00022472"/>
    </source>
</evidence>
<dbReference type="KEGG" id="sind:105157992"/>
<dbReference type="InterPro" id="IPR038538">
    <property type="entry name" value="MTERF_sf"/>
</dbReference>
<evidence type="ECO:0000256" key="1">
    <source>
        <dbReference type="ARBA" id="ARBA00007692"/>
    </source>
</evidence>